<sequence>MSRKLTTRQQLEELLDRYDTFLFDCDGVIWLGNTLVSGAKEALELLKKRGKRLIYITNNSMVSREDYTKKFARMGLSATKDEVFSSSHATATYLAKVVNFPRDKTVYYIGGSGIKHELDEAGIQSITDEATTTVDADELKLIQPNPEVGAVVFGLDLQINYRKLARAHVYLSKIPGCLFVATNTDTTLPMDNNVLPGCGSLLASLIHSVGRQPVVIGKPNKTMMDVIEAQYHIDPKRTLMVGDRIDTDIEFGANCGIDTLLVLTGVTNEAMANDPTSTNPTYYMDSIGDFSQLTVDE</sequence>
<reference evidence="1" key="1">
    <citation type="submission" date="2022-06" db="EMBL/GenBank/DDBJ databases">
        <title>Phylogenomic reconstructions and comparative analyses of Kickxellomycotina fungi.</title>
        <authorList>
            <person name="Reynolds N.K."/>
            <person name="Stajich J.E."/>
            <person name="Barry K."/>
            <person name="Grigoriev I.V."/>
            <person name="Crous P."/>
            <person name="Smith M.E."/>
        </authorList>
    </citation>
    <scope>NUCLEOTIDE SEQUENCE</scope>
    <source>
        <strain evidence="1">RSA 2271</strain>
    </source>
</reference>
<evidence type="ECO:0000313" key="1">
    <source>
        <dbReference type="EMBL" id="KAJ1677245.1"/>
    </source>
</evidence>
<name>A0ACC1HPD9_9FUNG</name>
<keyword evidence="2" id="KW-1185">Reference proteome</keyword>
<evidence type="ECO:0000313" key="2">
    <source>
        <dbReference type="Proteomes" id="UP001145114"/>
    </source>
</evidence>
<comment type="caution">
    <text evidence="1">The sequence shown here is derived from an EMBL/GenBank/DDBJ whole genome shotgun (WGS) entry which is preliminary data.</text>
</comment>
<gene>
    <name evidence="1" type="ORF">EV182_006567</name>
</gene>
<dbReference type="Proteomes" id="UP001145114">
    <property type="component" value="Unassembled WGS sequence"/>
</dbReference>
<proteinExistence type="predicted"/>
<organism evidence="1 2">
    <name type="scientific">Spiromyces aspiralis</name>
    <dbReference type="NCBI Taxonomy" id="68401"/>
    <lineage>
        <taxon>Eukaryota</taxon>
        <taxon>Fungi</taxon>
        <taxon>Fungi incertae sedis</taxon>
        <taxon>Zoopagomycota</taxon>
        <taxon>Kickxellomycotina</taxon>
        <taxon>Kickxellomycetes</taxon>
        <taxon>Kickxellales</taxon>
        <taxon>Kickxellaceae</taxon>
        <taxon>Spiromyces</taxon>
    </lineage>
</organism>
<accession>A0ACC1HPD9</accession>
<dbReference type="EMBL" id="JAMZIH010002750">
    <property type="protein sequence ID" value="KAJ1677245.1"/>
    <property type="molecule type" value="Genomic_DNA"/>
</dbReference>
<protein>
    <submittedName>
        <fullName evidence="1">Uncharacterized protein</fullName>
    </submittedName>
</protein>